<keyword evidence="2" id="KW-1185">Reference proteome</keyword>
<reference evidence="1 2" key="1">
    <citation type="journal article" date="2022" name="Allergy">
        <title>Genome assembly and annotation of Periplaneta americana reveal a comprehensive cockroach allergen profile.</title>
        <authorList>
            <person name="Wang L."/>
            <person name="Xiong Q."/>
            <person name="Saelim N."/>
            <person name="Wang L."/>
            <person name="Nong W."/>
            <person name="Wan A.T."/>
            <person name="Shi M."/>
            <person name="Liu X."/>
            <person name="Cao Q."/>
            <person name="Hui J.H.L."/>
            <person name="Sookrung N."/>
            <person name="Leung T.F."/>
            <person name="Tungtrongchitr A."/>
            <person name="Tsui S.K.W."/>
        </authorList>
    </citation>
    <scope>NUCLEOTIDE SEQUENCE [LARGE SCALE GENOMIC DNA]</scope>
    <source>
        <strain evidence="1">PWHHKU_190912</strain>
    </source>
</reference>
<accession>A0ABQ8S5X7</accession>
<comment type="caution">
    <text evidence="1">The sequence shown here is derived from an EMBL/GenBank/DDBJ whole genome shotgun (WGS) entry which is preliminary data.</text>
</comment>
<proteinExistence type="predicted"/>
<sequence length="140" mass="16453">MKSRSNEEVSFVLRLHILHIRSFTFAVFYRSKIDKNPLNCRKSISIVFTTQYYTVLHKLIAAIGKFVLTMTSLDASRKTYERIFVPKRTADRVASSGSYIYYVTWIHKQDRIASRVWKELDYRVIRGTHIKSSYEPPNIA</sequence>
<evidence type="ECO:0000313" key="1">
    <source>
        <dbReference type="EMBL" id="KAJ4429150.1"/>
    </source>
</evidence>
<evidence type="ECO:0000313" key="2">
    <source>
        <dbReference type="Proteomes" id="UP001148838"/>
    </source>
</evidence>
<protein>
    <submittedName>
        <fullName evidence="1">Uncharacterized protein</fullName>
    </submittedName>
</protein>
<name>A0ABQ8S5X7_PERAM</name>
<gene>
    <name evidence="1" type="ORF">ANN_26153</name>
</gene>
<dbReference type="Proteomes" id="UP001148838">
    <property type="component" value="Unassembled WGS sequence"/>
</dbReference>
<dbReference type="EMBL" id="JAJSOF020000036">
    <property type="protein sequence ID" value="KAJ4429150.1"/>
    <property type="molecule type" value="Genomic_DNA"/>
</dbReference>
<organism evidence="1 2">
    <name type="scientific">Periplaneta americana</name>
    <name type="common">American cockroach</name>
    <name type="synonym">Blatta americana</name>
    <dbReference type="NCBI Taxonomy" id="6978"/>
    <lineage>
        <taxon>Eukaryota</taxon>
        <taxon>Metazoa</taxon>
        <taxon>Ecdysozoa</taxon>
        <taxon>Arthropoda</taxon>
        <taxon>Hexapoda</taxon>
        <taxon>Insecta</taxon>
        <taxon>Pterygota</taxon>
        <taxon>Neoptera</taxon>
        <taxon>Polyneoptera</taxon>
        <taxon>Dictyoptera</taxon>
        <taxon>Blattodea</taxon>
        <taxon>Blattoidea</taxon>
        <taxon>Blattidae</taxon>
        <taxon>Blattinae</taxon>
        <taxon>Periplaneta</taxon>
    </lineage>
</organism>